<dbReference type="Pfam" id="PF01926">
    <property type="entry name" value="MMR_HSR1"/>
    <property type="match status" value="1"/>
</dbReference>
<feature type="compositionally biased region" description="Basic and acidic residues" evidence="5">
    <location>
        <begin position="294"/>
        <end position="303"/>
    </location>
</feature>
<gene>
    <name evidence="7" type="ORF">TVY486_0503690</name>
</gene>
<accession>G0TW52</accession>
<feature type="region of interest" description="Disordered" evidence="5">
    <location>
        <begin position="338"/>
        <end position="376"/>
    </location>
</feature>
<feature type="region of interest" description="Disordered" evidence="5">
    <location>
        <begin position="750"/>
        <end position="782"/>
    </location>
</feature>
<dbReference type="InterPro" id="IPR006073">
    <property type="entry name" value="GTP-bd"/>
</dbReference>
<proteinExistence type="predicted"/>
<keyword evidence="4" id="KW-0342">GTP-binding</keyword>
<dbReference type="AlphaFoldDB" id="G0TW52"/>
<evidence type="ECO:0000256" key="3">
    <source>
        <dbReference type="ARBA" id="ARBA00022801"/>
    </source>
</evidence>
<reference evidence="7" key="1">
    <citation type="journal article" date="2012" name="Proc. Natl. Acad. Sci. U.S.A.">
        <title>Antigenic diversity is generated by distinct evolutionary mechanisms in African trypanosome species.</title>
        <authorList>
            <person name="Jackson A.P."/>
            <person name="Berry A."/>
            <person name="Aslett M."/>
            <person name="Allison H.C."/>
            <person name="Burton P."/>
            <person name="Vavrova-Anderson J."/>
            <person name="Brown R."/>
            <person name="Browne H."/>
            <person name="Corton N."/>
            <person name="Hauser H."/>
            <person name="Gamble J."/>
            <person name="Gilderthorp R."/>
            <person name="Marcello L."/>
            <person name="McQuillan J."/>
            <person name="Otto T.D."/>
            <person name="Quail M.A."/>
            <person name="Sanders M.J."/>
            <person name="van Tonder A."/>
            <person name="Ginger M.L."/>
            <person name="Field M.C."/>
            <person name="Barry J.D."/>
            <person name="Hertz-Fowler C."/>
            <person name="Berriman M."/>
        </authorList>
    </citation>
    <scope>NUCLEOTIDE SEQUENCE</scope>
    <source>
        <strain evidence="7">Y486</strain>
    </source>
</reference>
<feature type="compositionally biased region" description="Polar residues" evidence="5">
    <location>
        <begin position="268"/>
        <end position="282"/>
    </location>
</feature>
<dbReference type="PANTHER" id="PTHR45709:SF2">
    <property type="entry name" value="LARGE SUBUNIT GTPASE 1 HOMOLOG"/>
    <property type="match status" value="1"/>
</dbReference>
<feature type="compositionally biased region" description="Basic and acidic residues" evidence="5">
    <location>
        <begin position="639"/>
        <end position="654"/>
    </location>
</feature>
<sequence>MHSLGKSLQRSKQKLQRSSRDKYRQLLEAEQNAAMVRELEERQQQGRKGAPLKSIWETSNLEEFLLIAEAQERGYEAARDLHLVVDGTPHVVTDDRVLPLSDDKVDWIKMSELLTIPRRPHWNYEMSAQELHSLETSSFFEWRRRLSRVEEEHKVIMTPYEKNLEVWRQLWRVTERADIVMLILDARNPLVFRCADFEASVRETRNKAGKPKKVIFLLNKSDLLTEKQRRVWADYFIKREEPFVFFSATPRSVMGEETLQKEGDMVDSGQNSDHSCADSDTGNFELGADNDSEENVKDNDRVISKLMRNKKEKRRHNKKSLRAPVVVANPYQLVEQRRVEKERRIQQKCERGPKKPQPSTADEKARDARTAQLKSRDPWSVLAPEELLDHLALWRTACGITDSETPLMVGLVGYPNVGKSSTINAIIGCKKVVVSATPGKTKHFQTLSIPNERRIALCDCPGLVFPSFASTRAQMVCDGILPIDTATDVEAAVAVLCQRIPRQVLELQFNVSLSAQDDRDDSHSPAERLLNAVARRRGYLAAHDRPNRSRAARDVLKLYVDGALVYVEPPPSYHPTPTAAHGSKSLGLPGSQEKEYISISSGDTDDNEEEWEDVNSLSSDVEDYDEEAWNELDRAAAARALSDDGSVRGGRASDEGDVGEEPQPMFYARPNGLRGELSRQEALNAEANVQRILAAMAAREVARGRRRTNHQLEPADEIFVNEDGEVELLVDDDDGIIQISRGIDRCGTSGAGELAKETGKKMSKRQMRRELKRSGAGPVNPTARKLAVQGYY</sequence>
<evidence type="ECO:0000259" key="6">
    <source>
        <dbReference type="Pfam" id="PF01926"/>
    </source>
</evidence>
<dbReference type="InterPro" id="IPR043358">
    <property type="entry name" value="GNL1-like"/>
</dbReference>
<keyword evidence="2" id="KW-0547">Nucleotide-binding</keyword>
<feature type="region of interest" description="Disordered" evidence="5">
    <location>
        <begin position="639"/>
        <end position="670"/>
    </location>
</feature>
<dbReference type="VEuPathDB" id="TriTrypDB:TvY486_0503690"/>
<dbReference type="SUPFAM" id="SSF52540">
    <property type="entry name" value="P-loop containing nucleoside triphosphate hydrolases"/>
    <property type="match status" value="1"/>
</dbReference>
<dbReference type="GO" id="GO:0005525">
    <property type="term" value="F:GTP binding"/>
    <property type="evidence" value="ECO:0007669"/>
    <property type="project" value="UniProtKB-KW"/>
</dbReference>
<dbReference type="EMBL" id="HE573021">
    <property type="protein sequence ID" value="CCC48168.1"/>
    <property type="molecule type" value="Genomic_DNA"/>
</dbReference>
<keyword evidence="3" id="KW-0378">Hydrolase</keyword>
<evidence type="ECO:0000256" key="5">
    <source>
        <dbReference type="SAM" id="MobiDB-lite"/>
    </source>
</evidence>
<dbReference type="GO" id="GO:0003924">
    <property type="term" value="F:GTPase activity"/>
    <property type="evidence" value="ECO:0007669"/>
    <property type="project" value="InterPro"/>
</dbReference>
<feature type="domain" description="G" evidence="6">
    <location>
        <begin position="409"/>
        <end position="466"/>
    </location>
</feature>
<dbReference type="PANTHER" id="PTHR45709">
    <property type="entry name" value="LARGE SUBUNIT GTPASE 1 HOMOLOG-RELATED"/>
    <property type="match status" value="1"/>
</dbReference>
<feature type="compositionally biased region" description="Basic and acidic residues" evidence="5">
    <location>
        <begin position="361"/>
        <end position="376"/>
    </location>
</feature>
<dbReference type="InterPro" id="IPR027417">
    <property type="entry name" value="P-loop_NTPase"/>
</dbReference>
<evidence type="ECO:0000313" key="7">
    <source>
        <dbReference type="EMBL" id="CCC48168.1"/>
    </source>
</evidence>
<feature type="compositionally biased region" description="Basic and acidic residues" evidence="5">
    <location>
        <begin position="338"/>
        <end position="353"/>
    </location>
</feature>
<feature type="compositionally biased region" description="Acidic residues" evidence="5">
    <location>
        <begin position="603"/>
        <end position="613"/>
    </location>
</feature>
<feature type="region of interest" description="Disordered" evidence="5">
    <location>
        <begin position="262"/>
        <end position="322"/>
    </location>
</feature>
<evidence type="ECO:0000256" key="4">
    <source>
        <dbReference type="ARBA" id="ARBA00023134"/>
    </source>
</evidence>
<evidence type="ECO:0000256" key="1">
    <source>
        <dbReference type="ARBA" id="ARBA00022490"/>
    </source>
</evidence>
<feature type="region of interest" description="Disordered" evidence="5">
    <location>
        <begin position="598"/>
        <end position="622"/>
    </location>
</feature>
<evidence type="ECO:0000256" key="2">
    <source>
        <dbReference type="ARBA" id="ARBA00022741"/>
    </source>
</evidence>
<organism evidence="7">
    <name type="scientific">Trypanosoma vivax (strain Y486)</name>
    <dbReference type="NCBI Taxonomy" id="1055687"/>
    <lineage>
        <taxon>Eukaryota</taxon>
        <taxon>Discoba</taxon>
        <taxon>Euglenozoa</taxon>
        <taxon>Kinetoplastea</taxon>
        <taxon>Metakinetoplastina</taxon>
        <taxon>Trypanosomatida</taxon>
        <taxon>Trypanosomatidae</taxon>
        <taxon>Trypanosoma</taxon>
        <taxon>Duttonella</taxon>
    </lineage>
</organism>
<feature type="region of interest" description="Disordered" evidence="5">
    <location>
        <begin position="1"/>
        <end position="23"/>
    </location>
</feature>
<name>G0TW52_TRYVY</name>
<dbReference type="GO" id="GO:0005829">
    <property type="term" value="C:cytosol"/>
    <property type="evidence" value="ECO:0007669"/>
    <property type="project" value="TreeGrafter"/>
</dbReference>
<protein>
    <submittedName>
        <fullName evidence="7">Putative GTP-binding protein</fullName>
    </submittedName>
</protein>
<feature type="compositionally biased region" description="Basic residues" evidence="5">
    <location>
        <begin position="307"/>
        <end position="321"/>
    </location>
</feature>
<dbReference type="Gene3D" id="3.40.50.300">
    <property type="entry name" value="P-loop containing nucleotide triphosphate hydrolases"/>
    <property type="match status" value="2"/>
</dbReference>
<keyword evidence="1" id="KW-0963">Cytoplasm</keyword>